<dbReference type="InterPro" id="IPR000033">
    <property type="entry name" value="LDLR_classB_rpt"/>
</dbReference>
<dbReference type="PROSITE" id="PS50068">
    <property type="entry name" value="LDLRA_2"/>
    <property type="match status" value="13"/>
</dbReference>
<dbReference type="FunCoup" id="A0A1S3W7I6">
    <property type="interactions" value="1"/>
</dbReference>
<feature type="disulfide bond" evidence="12">
    <location>
        <begin position="996"/>
        <end position="1014"/>
    </location>
</feature>
<evidence type="ECO:0000256" key="11">
    <source>
        <dbReference type="PROSITE-ProRule" id="PRU00076"/>
    </source>
</evidence>
<dbReference type="SMART" id="SM00192">
    <property type="entry name" value="LDLa"/>
    <property type="match status" value="13"/>
</dbReference>
<keyword evidence="8 11" id="KW-1015">Disulfide bond</keyword>
<feature type="repeat" description="LDL-receptor class B" evidence="13">
    <location>
        <begin position="1638"/>
        <end position="1680"/>
    </location>
</feature>
<accession>A0A1S3W7I6</accession>
<dbReference type="SUPFAM" id="SSF63825">
    <property type="entry name" value="YWTD domain"/>
    <property type="match status" value="4"/>
</dbReference>
<dbReference type="Pfam" id="PF14670">
    <property type="entry name" value="FXa_inhibition"/>
    <property type="match status" value="2"/>
</dbReference>
<dbReference type="SUPFAM" id="SSF57184">
    <property type="entry name" value="Growth factor receptor domain"/>
    <property type="match status" value="2"/>
</dbReference>
<dbReference type="SUPFAM" id="SSF57196">
    <property type="entry name" value="EGF/Laminin"/>
    <property type="match status" value="2"/>
</dbReference>
<dbReference type="Pfam" id="PF00057">
    <property type="entry name" value="Ldl_recept_a"/>
    <property type="match status" value="11"/>
</dbReference>
<dbReference type="InParanoid" id="A0A1S3W7I6"/>
<feature type="disulfide bond" evidence="12">
    <location>
        <begin position="890"/>
        <end position="905"/>
    </location>
</feature>
<feature type="disulfide bond" evidence="12">
    <location>
        <begin position="85"/>
        <end position="100"/>
    </location>
</feature>
<feature type="disulfide bond" evidence="12">
    <location>
        <begin position="27"/>
        <end position="39"/>
    </location>
</feature>
<feature type="disulfide bond" evidence="12">
    <location>
        <begin position="153"/>
        <end position="171"/>
    </location>
</feature>
<dbReference type="GO" id="GO:0042562">
    <property type="term" value="F:hormone binding"/>
    <property type="evidence" value="ECO:0007669"/>
    <property type="project" value="TreeGrafter"/>
</dbReference>
<sequence>MGWRRLLLLLPPLLCSLGDSGADEAKCNMTRQAACEEKCIPVTWLCNGEQECPDGADEQCEEMCRGHPQAWPCDNGKCIALSWLCDGVGDCLDGSDEVDCETLTACPDQKVRCSGNSQCHDAWELCDDLEGCEDGFDKAHCPQTQCLAGQWQCKNKVCIMDGWKCDGIDHCGDASDEEICASCPEGMFGCDERKCIPQSLMCNKEADCTDGTDEPTTCGKNCSVVNGGCEGQCSDTNWGVRCSCGPGWELQSDGQSCGDVDECSMAYSPCGQLCLNTPGSYSCSCIQGHLLYNGTDCQVSGDAVKILIAMDQELGVLDRNTGICETLISIKLRPTSIAYDLERGIYFWVDEVLNMFVLGKPSPRPLYPELKTVNSISLDWFTGQLYWASSSARVICAGLSDGRGYVKILEKDLVPEQLIVFPAKKYLYWVNQGERGVRTIETAGMDGSDRKVLVVVTMEEPVGLTLNYVTGRLYWISKYKESIETVKVDGSGRHTFPKILEDEDPIGLAVFENSFFWANKQQLFHTSPHTPKERVVILNASISAFSVLHKFQQNKNRYPVCVPGSCSHLCLLSPVHHKGYKCVCPEGMLLLPSGTCSELKLVFSSGKRLYLLKIGFMGTSIERTLVQEHPWNMYLLDIDWKRKLIYWTNAQGHLFCSAGYKGKKQEIWTEPAVCSGSVDISTGNLYWLPCDRSAIQKTKMTGPHTHSLYRTDSIILHLLLDWPKRMLYWVESGKHLQSMTLDGKDRREVWRGTWTADTHMTLDLSSSSILWTTKGLGLQSLSILKNRTYTLNKTWSDGMIAAHEPYLATVNRAALVLWNRKMMVPLSVSREPFIRKMIILAENQLAPDPEMEGEAMFTPPTHPPSPPLLCIRSSIPCRNGKECITREDLCDGEQDCQDGSDEENCSQFCNKPGVFQCLDGNKCIEEKYHCDGTQQCLDGSDELDCWKPMEDCSLHCDNKTRCIPKAWLCDGNPDCSDKKDEQGCIHKKCSISEFRCWNGQCISYSLHCDGNRDCLDHSDEEGCAVNWSLRCSAGEVKCPRSGECVLAEWICDHDLDCKDGTDEKDCDLEEQPCSSRQWSCTSGDQCVPDSWRCDGQRDCRDGSDEAGCPSSKCWSSEFQCGSSACLNISLVCDGTKDCEDGTDEGGECSLPCIQGRCSHTCYPTPHGPECACKQGFELEIGGQSCMDVDECLESGSQRCSQTCINTVGSYSCTCRPGYLLEPDGHTCKAAGTEPILLVAIRFNLLLYGLRSLKEDILETTDKNLIIISIDYDLVDQKVFWTDLNAESIQWISMHTKKKGIVVKGIKSNCIAVDWIGRNLYWVDGTDGQILVIQLTATWSGKPEYTVVFNDDLNQPQSLALDPLNGLMYWSEIGSEPQIEQAGMDGSSRKILISQGLGWPTSITLDQSSWKIYWSDDKFHCIGSANLDGTGISTLQLTRIKSPFSVAVFEDDVFWSETKTRTIQHMRKATGKGRTVLIKRFEQPYGFKIMHEVLQPRSLNPCLDTGCSHLCLLSPQSKGSCYCPVGFLLADDGVSCVSPQESAYLFLVFPTVIAQIYLKNLGALPGQEALPEHRILPFTNVNQLASVDYLIQEKALYLSELNTGAIRLLSLKESGKLSWRKILSVEGKVIDLAVDWLSGNLYWIDSENPHIKVASSKGQSSIVLLHENLYYPTSVVLYPPTAVMCFVDLDSQNDGSPGSSIECASMDGSRRKGLWQKSQLPVGLAFSDTGTQIYWADTGRGLIESIYLDGSGYRVERRGIQGLNLFTFGHGMMYWTTTGDTQVTKVWYSKAELSENWWFQIDQKIVDLKFYSYLQQQGTNGCSKDNGGCSHVCLPNPEGQICKCPSGYYLDHKNKCINVVQCSVPSKSCGDGQTCISMEQICDGHADCLDGSDENDCTYSDTGYQTPKPSKPSVGKRVTSKTILPLQAAKSNKAQYLVPEDMSYPVKITLTPLTSARESRTPETKGREASAHLKEAQVTKYLPCSSDFCNGRGICTIEGELRICHCQKEYGGKFCEEAAHSPTLAYRALSLTIALSVILVALGTFVYLRRGHELRRWVPTSAMWILVYRKLMKED</sequence>
<dbReference type="InterPro" id="IPR036055">
    <property type="entry name" value="LDL_receptor-like_sf"/>
</dbReference>
<dbReference type="Pfam" id="PF07645">
    <property type="entry name" value="EGF_CA"/>
    <property type="match status" value="2"/>
</dbReference>
<evidence type="ECO:0000256" key="9">
    <source>
        <dbReference type="ARBA" id="ARBA00023170"/>
    </source>
</evidence>
<evidence type="ECO:0000256" key="3">
    <source>
        <dbReference type="ARBA" id="ARBA00022583"/>
    </source>
</evidence>
<feature type="domain" description="EGF-like" evidence="16">
    <location>
        <begin position="1979"/>
        <end position="2015"/>
    </location>
</feature>
<keyword evidence="5" id="KW-0677">Repeat</keyword>
<evidence type="ECO:0000256" key="7">
    <source>
        <dbReference type="ARBA" id="ARBA00023136"/>
    </source>
</evidence>
<dbReference type="SMART" id="SM00181">
    <property type="entry name" value="EGF"/>
    <property type="match status" value="9"/>
</dbReference>
<feature type="chain" id="PRO_5045900995" evidence="15">
    <location>
        <begin position="23"/>
        <end position="2074"/>
    </location>
</feature>
<feature type="repeat" description="LDL-receptor class B" evidence="13">
    <location>
        <begin position="1365"/>
        <end position="1408"/>
    </location>
</feature>
<dbReference type="GO" id="GO:0005509">
    <property type="term" value="F:calcium ion binding"/>
    <property type="evidence" value="ECO:0007669"/>
    <property type="project" value="InterPro"/>
</dbReference>
<keyword evidence="9" id="KW-0675">Receptor</keyword>
<dbReference type="InterPro" id="IPR018097">
    <property type="entry name" value="EGF_Ca-bd_CS"/>
</dbReference>
<feature type="disulfide bond" evidence="12">
    <location>
        <begin position="1051"/>
        <end position="1066"/>
    </location>
</feature>
<dbReference type="Gene3D" id="2.120.10.30">
    <property type="entry name" value="TolB, C-terminal domain"/>
    <property type="match status" value="4"/>
</dbReference>
<name>A0A1S3W7I6_ERIEU</name>
<dbReference type="Gene3D" id="4.10.400.10">
    <property type="entry name" value="Low-density Lipoprotein Receptor"/>
    <property type="match status" value="12"/>
</dbReference>
<dbReference type="PANTHER" id="PTHR22722">
    <property type="entry name" value="LOW-DENSITY LIPOPROTEIN RECEPTOR-RELATED PROTEIN 2-RELATED"/>
    <property type="match status" value="1"/>
</dbReference>
<evidence type="ECO:0000259" key="16">
    <source>
        <dbReference type="PROSITE" id="PS50026"/>
    </source>
</evidence>
<feature type="disulfide bond" evidence="12">
    <location>
        <begin position="126"/>
        <end position="141"/>
    </location>
</feature>
<dbReference type="CDD" id="cd00054">
    <property type="entry name" value="EGF_CA"/>
    <property type="match status" value="2"/>
</dbReference>
<dbReference type="InterPro" id="IPR002172">
    <property type="entry name" value="LDrepeatLR_classA_rpt"/>
</dbReference>
<evidence type="ECO:0000256" key="8">
    <source>
        <dbReference type="ARBA" id="ARBA00023157"/>
    </source>
</evidence>
<dbReference type="GO" id="GO:0006898">
    <property type="term" value="P:receptor-mediated endocytosis"/>
    <property type="evidence" value="ECO:0007669"/>
    <property type="project" value="TreeGrafter"/>
</dbReference>
<dbReference type="Gene3D" id="2.10.25.10">
    <property type="entry name" value="Laminin"/>
    <property type="match status" value="5"/>
</dbReference>
<dbReference type="InterPro" id="IPR009030">
    <property type="entry name" value="Growth_fac_rcpt_cys_sf"/>
</dbReference>
<feature type="repeat" description="LDL-receptor class B" evidence="13">
    <location>
        <begin position="425"/>
        <end position="470"/>
    </location>
</feature>
<keyword evidence="6 14" id="KW-1133">Transmembrane helix</keyword>
<dbReference type="GO" id="GO:0016324">
    <property type="term" value="C:apical plasma membrane"/>
    <property type="evidence" value="ECO:0007669"/>
    <property type="project" value="TreeGrafter"/>
</dbReference>
<comment type="caution">
    <text evidence="11">Lacks conserved residue(s) required for the propagation of feature annotation.</text>
</comment>
<keyword evidence="15" id="KW-0732">Signal</keyword>
<keyword evidence="2 11" id="KW-0245">EGF-like domain</keyword>
<keyword evidence="7 14" id="KW-0472">Membrane</keyword>
<feature type="disulfide bond" evidence="12">
    <location>
        <begin position="989"/>
        <end position="1001"/>
    </location>
</feature>
<dbReference type="InterPro" id="IPR011042">
    <property type="entry name" value="6-blade_b-propeller_TolB-like"/>
</dbReference>
<dbReference type="InterPro" id="IPR049883">
    <property type="entry name" value="NOTCH1_EGF-like"/>
</dbReference>
<feature type="disulfide bond" evidence="12">
    <location>
        <begin position="1008"/>
        <end position="1023"/>
    </location>
</feature>
<comment type="subcellular location">
    <subcellularLocation>
        <location evidence="1">Membrane</location>
        <topology evidence="1">Single-pass membrane protein</topology>
    </subcellularLocation>
</comment>
<dbReference type="InterPro" id="IPR000152">
    <property type="entry name" value="EGF-type_Asp/Asn_hydroxyl_site"/>
</dbReference>
<evidence type="ECO:0000256" key="13">
    <source>
        <dbReference type="PROSITE-ProRule" id="PRU00461"/>
    </source>
</evidence>
<evidence type="ECO:0000256" key="15">
    <source>
        <dbReference type="SAM" id="SignalP"/>
    </source>
</evidence>
<dbReference type="PROSITE" id="PS01209">
    <property type="entry name" value="LDLRA_1"/>
    <property type="match status" value="8"/>
</dbReference>
<dbReference type="RefSeq" id="XP_016042287.2">
    <property type="nucleotide sequence ID" value="XM_016186801.2"/>
</dbReference>
<feature type="disulfide bond" evidence="12">
    <location>
        <begin position="1120"/>
        <end position="1138"/>
    </location>
</feature>
<keyword evidence="17" id="KW-1185">Reference proteome</keyword>
<feature type="disulfide bond" evidence="12">
    <location>
        <begin position="73"/>
        <end position="91"/>
    </location>
</feature>
<reference evidence="17" key="1">
    <citation type="submission" date="2025-05" db="UniProtKB">
        <authorList>
            <consortium name="RefSeq"/>
        </authorList>
    </citation>
    <scope>NUCLEOTIDE SEQUENCE [LARGE SCALE GENOMIC DNA]</scope>
</reference>
<feature type="domain" description="EGF-like" evidence="16">
    <location>
        <begin position="1187"/>
        <end position="1228"/>
    </location>
</feature>
<feature type="disulfide bond" evidence="12">
    <location>
        <begin position="969"/>
        <end position="984"/>
    </location>
</feature>
<evidence type="ECO:0000256" key="5">
    <source>
        <dbReference type="ARBA" id="ARBA00022737"/>
    </source>
</evidence>
<dbReference type="CDD" id="cd00112">
    <property type="entry name" value="LDLa"/>
    <property type="match status" value="12"/>
</dbReference>
<feature type="disulfide bond" evidence="11">
    <location>
        <begin position="2005"/>
        <end position="2014"/>
    </location>
</feature>
<feature type="disulfide bond" evidence="12">
    <location>
        <begin position="1881"/>
        <end position="1896"/>
    </location>
</feature>
<dbReference type="PRINTS" id="PR00261">
    <property type="entry name" value="LDLRECEPTOR"/>
</dbReference>
<evidence type="ECO:0000313" key="17">
    <source>
        <dbReference type="Proteomes" id="UP001652624"/>
    </source>
</evidence>
<dbReference type="PROSITE" id="PS01187">
    <property type="entry name" value="EGF_CA"/>
    <property type="match status" value="2"/>
</dbReference>
<gene>
    <name evidence="18" type="primary">LOC103110789</name>
</gene>
<keyword evidence="10" id="KW-0325">Glycoprotein</keyword>
<dbReference type="OrthoDB" id="8831087at2759"/>
<dbReference type="InterPro" id="IPR051221">
    <property type="entry name" value="LDLR-related"/>
</dbReference>
<dbReference type="PROSITE" id="PS00022">
    <property type="entry name" value="EGF_1"/>
    <property type="match status" value="1"/>
</dbReference>
<feature type="disulfide bond" evidence="12">
    <location>
        <begin position="183"/>
        <end position="195"/>
    </location>
</feature>
<evidence type="ECO:0000256" key="1">
    <source>
        <dbReference type="ARBA" id="ARBA00004167"/>
    </source>
</evidence>
<dbReference type="SMART" id="SM00135">
    <property type="entry name" value="LY"/>
    <property type="match status" value="13"/>
</dbReference>
<organism evidence="17 18">
    <name type="scientific">Erinaceus europaeus</name>
    <name type="common">Western European hedgehog</name>
    <dbReference type="NCBI Taxonomy" id="9365"/>
    <lineage>
        <taxon>Eukaryota</taxon>
        <taxon>Metazoa</taxon>
        <taxon>Chordata</taxon>
        <taxon>Craniata</taxon>
        <taxon>Vertebrata</taxon>
        <taxon>Euteleostomi</taxon>
        <taxon>Mammalia</taxon>
        <taxon>Eutheria</taxon>
        <taxon>Laurasiatheria</taxon>
        <taxon>Eulipotyphla</taxon>
        <taxon>Erinaceidae</taxon>
        <taxon>Erinaceinae</taxon>
        <taxon>Erinaceus</taxon>
    </lineage>
</organism>
<proteinExistence type="predicted"/>
<protein>
    <submittedName>
        <fullName evidence="18">Prolow-density lipoprotein receptor-related protein 1-like</fullName>
    </submittedName>
</protein>
<dbReference type="PANTHER" id="PTHR22722:SF12">
    <property type="entry name" value="EGF-LIKE DOMAIN-CONTAINING PROTEIN"/>
    <property type="match status" value="1"/>
</dbReference>
<dbReference type="SMART" id="SM00179">
    <property type="entry name" value="EGF_CA"/>
    <property type="match status" value="3"/>
</dbReference>
<evidence type="ECO:0000256" key="14">
    <source>
        <dbReference type="SAM" id="Phobius"/>
    </source>
</evidence>
<feature type="disulfide bond" evidence="12">
    <location>
        <begin position="1093"/>
        <end position="1108"/>
    </location>
</feature>
<keyword evidence="3" id="KW-0254">Endocytosis</keyword>
<evidence type="ECO:0000256" key="2">
    <source>
        <dbReference type="ARBA" id="ARBA00022536"/>
    </source>
</evidence>
<evidence type="ECO:0000313" key="18">
    <source>
        <dbReference type="RefSeq" id="XP_016042287.2"/>
    </source>
</evidence>
<dbReference type="Proteomes" id="UP001652624">
    <property type="component" value="Chromosome 2"/>
</dbReference>
<dbReference type="InterPro" id="IPR001881">
    <property type="entry name" value="EGF-like_Ca-bd_dom"/>
</dbReference>
<feature type="domain" description="EGF-like" evidence="16">
    <location>
        <begin position="259"/>
        <end position="298"/>
    </location>
</feature>
<feature type="disulfide bond" evidence="12">
    <location>
        <begin position="190"/>
        <end position="208"/>
    </location>
</feature>
<dbReference type="InterPro" id="IPR000742">
    <property type="entry name" value="EGF"/>
</dbReference>
<dbReference type="Pfam" id="PF00058">
    <property type="entry name" value="Ldl_recept_b"/>
    <property type="match status" value="2"/>
</dbReference>
<dbReference type="GO" id="GO:0043235">
    <property type="term" value="C:receptor complex"/>
    <property type="evidence" value="ECO:0007669"/>
    <property type="project" value="TreeGrafter"/>
</dbReference>
<feature type="repeat" description="LDL-receptor class B" evidence="13">
    <location>
        <begin position="1409"/>
        <end position="1451"/>
    </location>
</feature>
<evidence type="ECO:0000256" key="12">
    <source>
        <dbReference type="PROSITE-ProRule" id="PRU00124"/>
    </source>
</evidence>
<dbReference type="InterPro" id="IPR023415">
    <property type="entry name" value="LDLR_class-A_CS"/>
</dbReference>
<feature type="disulfide bond" evidence="12">
    <location>
        <begin position="1113"/>
        <end position="1125"/>
    </location>
</feature>
<evidence type="ECO:0000256" key="6">
    <source>
        <dbReference type="ARBA" id="ARBA00022989"/>
    </source>
</evidence>
<dbReference type="PROSITE" id="PS01186">
    <property type="entry name" value="EGF_2"/>
    <property type="match status" value="1"/>
</dbReference>
<evidence type="ECO:0000256" key="10">
    <source>
        <dbReference type="ARBA" id="ARBA00023180"/>
    </source>
</evidence>
<feature type="transmembrane region" description="Helical" evidence="14">
    <location>
        <begin position="2023"/>
        <end position="2047"/>
    </location>
</feature>
<feature type="signal peptide" evidence="15">
    <location>
        <begin position="1"/>
        <end position="22"/>
    </location>
</feature>
<feature type="disulfide bond" evidence="12">
    <location>
        <begin position="930"/>
        <end position="945"/>
    </location>
</feature>
<reference evidence="18" key="2">
    <citation type="submission" date="2025-08" db="UniProtKB">
        <authorList>
            <consortium name="RefSeq"/>
        </authorList>
    </citation>
    <scope>IDENTIFICATION</scope>
</reference>
<dbReference type="SUPFAM" id="SSF57424">
    <property type="entry name" value="LDL receptor-like module"/>
    <property type="match status" value="11"/>
</dbReference>
<evidence type="ECO:0000256" key="4">
    <source>
        <dbReference type="ARBA" id="ARBA00022692"/>
    </source>
</evidence>
<feature type="disulfide bond" evidence="12">
    <location>
        <begin position="165"/>
        <end position="180"/>
    </location>
</feature>
<dbReference type="GeneID" id="103110789"/>
<dbReference type="PROSITE" id="PS00010">
    <property type="entry name" value="ASX_HYDROXYL"/>
    <property type="match status" value="2"/>
</dbReference>
<dbReference type="PROSITE" id="PS51120">
    <property type="entry name" value="LDLRB"/>
    <property type="match status" value="4"/>
</dbReference>
<feature type="disulfide bond" evidence="12">
    <location>
        <begin position="146"/>
        <end position="158"/>
    </location>
</feature>
<dbReference type="PROSITE" id="PS50026">
    <property type="entry name" value="EGF_3"/>
    <property type="match status" value="3"/>
</dbReference>
<keyword evidence="4 14" id="KW-0812">Transmembrane</keyword>